<dbReference type="EMBL" id="JBJQOH010000007">
    <property type="protein sequence ID" value="KAL3681034.1"/>
    <property type="molecule type" value="Genomic_DNA"/>
</dbReference>
<sequence>MAMWRAEIASSQKTNSELKPNRMLNAARKNDSKANLNPASSPLPARASNLENLTPAQLMKEIQRVKEKTILELSNSRVRRAAVESNSTQEEREGNEDLQKLTEPEEVVVTRPNYGRRTNWTEVSEDTDEDQEHRLERTAKKQNEPMEVTTRRYWQSERRTKGVSTTTSAEVKEVASDSGQRIPAEKVLEGATFNGTMKE</sequence>
<proteinExistence type="predicted"/>
<name>A0ABD3GV64_9MARC</name>
<comment type="caution">
    <text evidence="2">The sequence shown here is derived from an EMBL/GenBank/DDBJ whole genome shotgun (WGS) entry which is preliminary data.</text>
</comment>
<dbReference type="AlphaFoldDB" id="A0ABD3GV64"/>
<feature type="region of interest" description="Disordered" evidence="1">
    <location>
        <begin position="1"/>
        <end position="49"/>
    </location>
</feature>
<organism evidence="2 3">
    <name type="scientific">Riccia sorocarpa</name>
    <dbReference type="NCBI Taxonomy" id="122646"/>
    <lineage>
        <taxon>Eukaryota</taxon>
        <taxon>Viridiplantae</taxon>
        <taxon>Streptophyta</taxon>
        <taxon>Embryophyta</taxon>
        <taxon>Marchantiophyta</taxon>
        <taxon>Marchantiopsida</taxon>
        <taxon>Marchantiidae</taxon>
        <taxon>Marchantiales</taxon>
        <taxon>Ricciaceae</taxon>
        <taxon>Riccia</taxon>
    </lineage>
</organism>
<feature type="compositionally biased region" description="Basic and acidic residues" evidence="1">
    <location>
        <begin position="131"/>
        <end position="144"/>
    </location>
</feature>
<reference evidence="2 3" key="1">
    <citation type="submission" date="2024-09" db="EMBL/GenBank/DDBJ databases">
        <title>Chromosome-scale assembly of Riccia sorocarpa.</title>
        <authorList>
            <person name="Paukszto L."/>
        </authorList>
    </citation>
    <scope>NUCLEOTIDE SEQUENCE [LARGE SCALE GENOMIC DNA]</scope>
    <source>
        <strain evidence="2">LP-2024</strain>
        <tissue evidence="2">Aerial parts of the thallus</tissue>
    </source>
</reference>
<gene>
    <name evidence="2" type="ORF">R1sor_023990</name>
</gene>
<dbReference type="Proteomes" id="UP001633002">
    <property type="component" value="Unassembled WGS sequence"/>
</dbReference>
<evidence type="ECO:0000313" key="2">
    <source>
        <dbReference type="EMBL" id="KAL3681034.1"/>
    </source>
</evidence>
<feature type="compositionally biased region" description="Basic and acidic residues" evidence="1">
    <location>
        <begin position="89"/>
        <end position="103"/>
    </location>
</feature>
<accession>A0ABD3GV64</accession>
<keyword evidence="3" id="KW-1185">Reference proteome</keyword>
<protein>
    <submittedName>
        <fullName evidence="2">Uncharacterized protein</fullName>
    </submittedName>
</protein>
<evidence type="ECO:0000256" key="1">
    <source>
        <dbReference type="SAM" id="MobiDB-lite"/>
    </source>
</evidence>
<feature type="compositionally biased region" description="Polar residues" evidence="1">
    <location>
        <begin position="9"/>
        <end position="18"/>
    </location>
</feature>
<feature type="region of interest" description="Disordered" evidence="1">
    <location>
        <begin position="78"/>
        <end position="199"/>
    </location>
</feature>
<evidence type="ECO:0000313" key="3">
    <source>
        <dbReference type="Proteomes" id="UP001633002"/>
    </source>
</evidence>